<dbReference type="Proteomes" id="UP000799640">
    <property type="component" value="Unassembled WGS sequence"/>
</dbReference>
<dbReference type="EMBL" id="ML996710">
    <property type="protein sequence ID" value="KAF2395915.1"/>
    <property type="molecule type" value="Genomic_DNA"/>
</dbReference>
<name>A0A6G1HJG8_9PEZI</name>
<organism evidence="1 2">
    <name type="scientific">Trichodelitschia bisporula</name>
    <dbReference type="NCBI Taxonomy" id="703511"/>
    <lineage>
        <taxon>Eukaryota</taxon>
        <taxon>Fungi</taxon>
        <taxon>Dikarya</taxon>
        <taxon>Ascomycota</taxon>
        <taxon>Pezizomycotina</taxon>
        <taxon>Dothideomycetes</taxon>
        <taxon>Dothideomycetes incertae sedis</taxon>
        <taxon>Phaeotrichales</taxon>
        <taxon>Phaeotrichaceae</taxon>
        <taxon>Trichodelitschia</taxon>
    </lineage>
</organism>
<evidence type="ECO:0000313" key="2">
    <source>
        <dbReference type="Proteomes" id="UP000799640"/>
    </source>
</evidence>
<gene>
    <name evidence="1" type="ORF">EJ06DRAFT_258447</name>
</gene>
<dbReference type="AlphaFoldDB" id="A0A6G1HJG8"/>
<proteinExistence type="predicted"/>
<reference evidence="1" key="1">
    <citation type="journal article" date="2020" name="Stud. Mycol.">
        <title>101 Dothideomycetes genomes: a test case for predicting lifestyles and emergence of pathogens.</title>
        <authorList>
            <person name="Haridas S."/>
            <person name="Albert R."/>
            <person name="Binder M."/>
            <person name="Bloem J."/>
            <person name="Labutti K."/>
            <person name="Salamov A."/>
            <person name="Andreopoulos B."/>
            <person name="Baker S."/>
            <person name="Barry K."/>
            <person name="Bills G."/>
            <person name="Bluhm B."/>
            <person name="Cannon C."/>
            <person name="Castanera R."/>
            <person name="Culley D."/>
            <person name="Daum C."/>
            <person name="Ezra D."/>
            <person name="Gonzalez J."/>
            <person name="Henrissat B."/>
            <person name="Kuo A."/>
            <person name="Liang C."/>
            <person name="Lipzen A."/>
            <person name="Lutzoni F."/>
            <person name="Magnuson J."/>
            <person name="Mondo S."/>
            <person name="Nolan M."/>
            <person name="Ohm R."/>
            <person name="Pangilinan J."/>
            <person name="Park H.-J."/>
            <person name="Ramirez L."/>
            <person name="Alfaro M."/>
            <person name="Sun H."/>
            <person name="Tritt A."/>
            <person name="Yoshinaga Y."/>
            <person name="Zwiers L.-H."/>
            <person name="Turgeon B."/>
            <person name="Goodwin S."/>
            <person name="Spatafora J."/>
            <person name="Crous P."/>
            <person name="Grigoriev I."/>
        </authorList>
    </citation>
    <scope>NUCLEOTIDE SEQUENCE</scope>
    <source>
        <strain evidence="1">CBS 262.69</strain>
    </source>
</reference>
<evidence type="ECO:0000313" key="1">
    <source>
        <dbReference type="EMBL" id="KAF2395915.1"/>
    </source>
</evidence>
<keyword evidence="2" id="KW-1185">Reference proteome</keyword>
<protein>
    <submittedName>
        <fullName evidence="1">Uncharacterized protein</fullName>
    </submittedName>
</protein>
<accession>A0A6G1HJG8</accession>
<sequence length="133" mass="14360">MHSEILGTNRCNCWKAVAVFSLTQVQPQGSSISRLGIPSSLTIKQLVHGQTFGLTCDAVMSPSVSHLLLTATSRVGKEPHLVRGAGSWHSAADVGPEEWARFHCRKRACRGEAGLEVKLARRSRRDCAPSSPA</sequence>